<evidence type="ECO:0000256" key="1">
    <source>
        <dbReference type="ARBA" id="ARBA00022763"/>
    </source>
</evidence>
<evidence type="ECO:0000313" key="3">
    <source>
        <dbReference type="Proteomes" id="UP001056201"/>
    </source>
</evidence>
<keyword evidence="3" id="KW-1185">Reference proteome</keyword>
<dbReference type="Proteomes" id="UP001056201">
    <property type="component" value="Chromosome 2"/>
</dbReference>
<protein>
    <submittedName>
        <fullName evidence="2">DNA polymerase Y family protein</fullName>
    </submittedName>
</protein>
<organism evidence="2 3">
    <name type="scientific">Aquincola tertiaricarbonis</name>
    <dbReference type="NCBI Taxonomy" id="391953"/>
    <lineage>
        <taxon>Bacteria</taxon>
        <taxon>Pseudomonadati</taxon>
        <taxon>Pseudomonadota</taxon>
        <taxon>Betaproteobacteria</taxon>
        <taxon>Burkholderiales</taxon>
        <taxon>Sphaerotilaceae</taxon>
        <taxon>Aquincola</taxon>
    </lineage>
</organism>
<reference evidence="2" key="1">
    <citation type="submission" date="2022-05" db="EMBL/GenBank/DDBJ databases">
        <title>An RpoN-dependent PEP-CTERM gene is involved in floc formation of an Aquincola tertiaricarbonis strain.</title>
        <authorList>
            <person name="Qiu D."/>
            <person name="Xia M."/>
        </authorList>
    </citation>
    <scope>NUCLEOTIDE SEQUENCE</scope>
    <source>
        <strain evidence="2">RN12</strain>
    </source>
</reference>
<accession>A0ABY4SE93</accession>
<dbReference type="CDD" id="cd03468">
    <property type="entry name" value="PolY_like"/>
    <property type="match status" value="1"/>
</dbReference>
<sequence length="456" mass="49866">MPSSTPLWMALLLSPPSGPDQASAPAAAQAVDAVDQRQAMAWWALQFTPKVALAEEGVLLELSASRRLFGGEQALRERVRAEALAMGCAAVGWGPTATGTLALTRCGVADGFAQPLNRLLDQLPMSALPGVSTYAPILARTGCKTLGDVRRLPRGGLSRRFTKSLLLALDQAYGLQPVAFEWVLAPEHFQARLELPGRVEAAEGLLFGARRLLTQMAGWLAARHAGITAFTLRFKHDFHRASEVPDWGEVTIRTAEATREMSHFTRLLGERLAHVQLGAPVEELVLVAGTAVPLEEVSGSLLQEKNREGESAQQLLERLAERLGPGAVVRAEVRSDYRPEWAQEWVPATVPPSAHRAPLPDVPQPTWLMAKPLPLAMRRDQPAYQGALTTVAGPYRVEAAWWDRSHPDAIETGEPQPARRDYYVMASEHGGLLWVYRDLAPSPAGKRRWFLHGIFG</sequence>
<dbReference type="EMBL" id="CP097636">
    <property type="protein sequence ID" value="URI11641.1"/>
    <property type="molecule type" value="Genomic_DNA"/>
</dbReference>
<proteinExistence type="predicted"/>
<dbReference type="RefSeq" id="WP_250199834.1">
    <property type="nucleotide sequence ID" value="NZ_CP097636.1"/>
</dbReference>
<dbReference type="InterPro" id="IPR050356">
    <property type="entry name" value="SulA_CellDiv_inhibitor"/>
</dbReference>
<evidence type="ECO:0000313" key="2">
    <source>
        <dbReference type="EMBL" id="URI11641.1"/>
    </source>
</evidence>
<dbReference type="PANTHER" id="PTHR35369">
    <property type="entry name" value="BLR3025 PROTEIN-RELATED"/>
    <property type="match status" value="1"/>
</dbReference>
<dbReference type="PANTHER" id="PTHR35369:SF2">
    <property type="entry name" value="BLR3025 PROTEIN"/>
    <property type="match status" value="1"/>
</dbReference>
<dbReference type="InterPro" id="IPR043502">
    <property type="entry name" value="DNA/RNA_pol_sf"/>
</dbReference>
<name>A0ABY4SE93_AQUTE</name>
<gene>
    <name evidence="2" type="ORF">MW290_22165</name>
</gene>
<dbReference type="SUPFAM" id="SSF56672">
    <property type="entry name" value="DNA/RNA polymerases"/>
    <property type="match status" value="1"/>
</dbReference>
<keyword evidence="1" id="KW-0227">DNA damage</keyword>